<proteinExistence type="predicted"/>
<dbReference type="Gene3D" id="3.40.1000.10">
    <property type="entry name" value="Mog1/PsbP, alpha/beta/alpha sandwich"/>
    <property type="match status" value="1"/>
</dbReference>
<dbReference type="EMBL" id="PFSC01000045">
    <property type="protein sequence ID" value="PJC33313.1"/>
    <property type="molecule type" value="Genomic_DNA"/>
</dbReference>
<gene>
    <name evidence="1" type="ORF">CO051_01710</name>
</gene>
<protein>
    <submittedName>
        <fullName evidence="1">Uncharacterized protein</fullName>
    </submittedName>
</protein>
<accession>A0A2M8F1Z5</accession>
<comment type="caution">
    <text evidence="1">The sequence shown here is derived from an EMBL/GenBank/DDBJ whole genome shotgun (WGS) entry which is preliminary data.</text>
</comment>
<sequence length="148" mass="17113">MGSEVSDEMEGWKTYTNEEYGFSFKYPSDWFEYQDEEHINYGITALFKVAITPLFSQGGHMGNELAILYVKNTPLSLADYAKELANMQSVTEFFPVEIGGQPALEYEDKYYSESKYVVKNNNNYLHIIFRNSTSNTIDQILSTFEFVK</sequence>
<organism evidence="1 2">
    <name type="scientific">Candidatus Roizmanbacteria bacterium CG_4_9_14_0_2_um_filter_39_13</name>
    <dbReference type="NCBI Taxonomy" id="1974839"/>
    <lineage>
        <taxon>Bacteria</taxon>
        <taxon>Candidatus Roizmaniibacteriota</taxon>
    </lineage>
</organism>
<dbReference type="AlphaFoldDB" id="A0A2M8F1Z5"/>
<evidence type="ECO:0000313" key="2">
    <source>
        <dbReference type="Proteomes" id="UP000231383"/>
    </source>
</evidence>
<name>A0A2M8F1Z5_9BACT</name>
<dbReference type="Proteomes" id="UP000231383">
    <property type="component" value="Unassembled WGS sequence"/>
</dbReference>
<evidence type="ECO:0000313" key="1">
    <source>
        <dbReference type="EMBL" id="PJC33313.1"/>
    </source>
</evidence>
<reference evidence="2" key="1">
    <citation type="submission" date="2017-09" db="EMBL/GenBank/DDBJ databases">
        <title>Depth-based differentiation of microbial function through sediment-hosted aquifers and enrichment of novel symbionts in the deep terrestrial subsurface.</title>
        <authorList>
            <person name="Probst A.J."/>
            <person name="Ladd B."/>
            <person name="Jarett J.K."/>
            <person name="Geller-Mcgrath D.E."/>
            <person name="Sieber C.M.K."/>
            <person name="Emerson J.B."/>
            <person name="Anantharaman K."/>
            <person name="Thomas B.C."/>
            <person name="Malmstrom R."/>
            <person name="Stieglmeier M."/>
            <person name="Klingl A."/>
            <person name="Woyke T."/>
            <person name="Ryan C.M."/>
            <person name="Banfield J.F."/>
        </authorList>
    </citation>
    <scope>NUCLEOTIDE SEQUENCE [LARGE SCALE GENOMIC DNA]</scope>
</reference>